<feature type="transmembrane region" description="Helical" evidence="1">
    <location>
        <begin position="68"/>
        <end position="86"/>
    </location>
</feature>
<evidence type="ECO:0008006" key="4">
    <source>
        <dbReference type="Google" id="ProtNLM"/>
    </source>
</evidence>
<reference evidence="3" key="1">
    <citation type="journal article" date="2014" name="Proc. Natl. Acad. Sci. U.S.A.">
        <title>Extensive sampling of basidiomycete genomes demonstrates inadequacy of the white-rot/brown-rot paradigm for wood decay fungi.</title>
        <authorList>
            <person name="Riley R."/>
            <person name="Salamov A.A."/>
            <person name="Brown D.W."/>
            <person name="Nagy L.G."/>
            <person name="Floudas D."/>
            <person name="Held B.W."/>
            <person name="Levasseur A."/>
            <person name="Lombard V."/>
            <person name="Morin E."/>
            <person name="Otillar R."/>
            <person name="Lindquist E.A."/>
            <person name="Sun H."/>
            <person name="LaButti K.M."/>
            <person name="Schmutz J."/>
            <person name="Jabbour D."/>
            <person name="Luo H."/>
            <person name="Baker S.E."/>
            <person name="Pisabarro A.G."/>
            <person name="Walton J.D."/>
            <person name="Blanchette R.A."/>
            <person name="Henrissat B."/>
            <person name="Martin F."/>
            <person name="Cullen D."/>
            <person name="Hibbett D.S."/>
            <person name="Grigoriev I.V."/>
        </authorList>
    </citation>
    <scope>NUCLEOTIDE SEQUENCE [LARGE SCALE GENOMIC DNA]</scope>
    <source>
        <strain evidence="3">CBS 339.88</strain>
    </source>
</reference>
<name>A0A067T3B7_GALM3</name>
<feature type="transmembrane region" description="Helical" evidence="1">
    <location>
        <begin position="138"/>
        <end position="157"/>
    </location>
</feature>
<organism evidence="2 3">
    <name type="scientific">Galerina marginata (strain CBS 339.88)</name>
    <dbReference type="NCBI Taxonomy" id="685588"/>
    <lineage>
        <taxon>Eukaryota</taxon>
        <taxon>Fungi</taxon>
        <taxon>Dikarya</taxon>
        <taxon>Basidiomycota</taxon>
        <taxon>Agaricomycotina</taxon>
        <taxon>Agaricomycetes</taxon>
        <taxon>Agaricomycetidae</taxon>
        <taxon>Agaricales</taxon>
        <taxon>Agaricineae</taxon>
        <taxon>Strophariaceae</taxon>
        <taxon>Galerina</taxon>
    </lineage>
</organism>
<feature type="transmembrane region" description="Helical" evidence="1">
    <location>
        <begin position="211"/>
        <end position="240"/>
    </location>
</feature>
<protein>
    <recommendedName>
        <fullName evidence="4">Transmembrane protein</fullName>
    </recommendedName>
</protein>
<accession>A0A067T3B7</accession>
<feature type="transmembrane region" description="Helical" evidence="1">
    <location>
        <begin position="169"/>
        <end position="190"/>
    </location>
</feature>
<evidence type="ECO:0000256" key="1">
    <source>
        <dbReference type="SAM" id="Phobius"/>
    </source>
</evidence>
<feature type="transmembrane region" description="Helical" evidence="1">
    <location>
        <begin position="38"/>
        <end position="56"/>
    </location>
</feature>
<dbReference type="Proteomes" id="UP000027222">
    <property type="component" value="Unassembled WGS sequence"/>
</dbReference>
<evidence type="ECO:0000313" key="2">
    <source>
        <dbReference type="EMBL" id="KDR77685.1"/>
    </source>
</evidence>
<sequence>MDPSRGDDATGIQPDDLNDERIRPALLHHGWYPRITPYRAIFVLVTLALGTTKAVLTQQGRTIAPITLEWIASVVLTLIFFAATSYDNEFNPPRYCSWFFNFDCMDILWYLLALLSIRRPSYSSKELPVQSDTHPPITLYRLVLSLTVASFGLFKAVLGYSGNSTAATWLDWCIATILTTSLYISGLYEFNASNVFAPLFFTSRENYVTWVNAKILLLICISVSASWIGICISALVSLWFPSLLDSPSDPPENSDIFEDIFGPSIKILLSSHILLQLGLAVAALIWSVDKILPRPPEKLLLLIARAVKPIFPPNLSEFLNLLLNSHIILFKFIGAATTFVLLLTTGSLTVQLIKLFHILPVSGIFFRISLYIMLVIVVLVVCVIDLWLLGLTVFLINSMIWPFYVYRRPYPADFYRALDGYPV</sequence>
<keyword evidence="1" id="KW-0812">Transmembrane</keyword>
<gene>
    <name evidence="2" type="ORF">GALMADRAFT_138751</name>
</gene>
<feature type="transmembrane region" description="Helical" evidence="1">
    <location>
        <begin position="321"/>
        <end position="343"/>
    </location>
</feature>
<feature type="transmembrane region" description="Helical" evidence="1">
    <location>
        <begin position="260"/>
        <end position="287"/>
    </location>
</feature>
<proteinExistence type="predicted"/>
<keyword evidence="1" id="KW-0472">Membrane</keyword>
<dbReference type="EMBL" id="KL142376">
    <property type="protein sequence ID" value="KDR77685.1"/>
    <property type="molecule type" value="Genomic_DNA"/>
</dbReference>
<dbReference type="HOGENOM" id="CLU_648982_0_0_1"/>
<dbReference type="AlphaFoldDB" id="A0A067T3B7"/>
<dbReference type="OrthoDB" id="3268450at2759"/>
<evidence type="ECO:0000313" key="3">
    <source>
        <dbReference type="Proteomes" id="UP000027222"/>
    </source>
</evidence>
<keyword evidence="1" id="KW-1133">Transmembrane helix</keyword>
<feature type="transmembrane region" description="Helical" evidence="1">
    <location>
        <begin position="355"/>
        <end position="380"/>
    </location>
</feature>
<feature type="transmembrane region" description="Helical" evidence="1">
    <location>
        <begin position="386"/>
        <end position="406"/>
    </location>
</feature>
<keyword evidence="3" id="KW-1185">Reference proteome</keyword>
<feature type="transmembrane region" description="Helical" evidence="1">
    <location>
        <begin position="98"/>
        <end position="117"/>
    </location>
</feature>